<proteinExistence type="predicted"/>
<evidence type="ECO:0000313" key="2">
    <source>
        <dbReference type="Proteomes" id="UP000492821"/>
    </source>
</evidence>
<feature type="transmembrane region" description="Helical" evidence="1">
    <location>
        <begin position="105"/>
        <end position="124"/>
    </location>
</feature>
<dbReference type="AlphaFoldDB" id="A0A7E4ZRN5"/>
<reference evidence="3" key="2">
    <citation type="submission" date="2020-10" db="UniProtKB">
        <authorList>
            <consortium name="WormBaseParasite"/>
        </authorList>
    </citation>
    <scope>IDENTIFICATION</scope>
</reference>
<dbReference type="WBParaSite" id="Pan_g13466.t1">
    <property type="protein sequence ID" value="Pan_g13466.t1"/>
    <property type="gene ID" value="Pan_g13466"/>
</dbReference>
<feature type="transmembrane region" description="Helical" evidence="1">
    <location>
        <begin position="197"/>
        <end position="225"/>
    </location>
</feature>
<name>A0A7E4ZRN5_PANRE</name>
<reference evidence="2" key="1">
    <citation type="journal article" date="2013" name="Genetics">
        <title>The draft genome and transcriptome of Panagrellus redivivus are shaped by the harsh demands of a free-living lifestyle.</title>
        <authorList>
            <person name="Srinivasan J."/>
            <person name="Dillman A.R."/>
            <person name="Macchietto M.G."/>
            <person name="Heikkinen L."/>
            <person name="Lakso M."/>
            <person name="Fracchia K.M."/>
            <person name="Antoshechkin I."/>
            <person name="Mortazavi A."/>
            <person name="Wong G."/>
            <person name="Sternberg P.W."/>
        </authorList>
    </citation>
    <scope>NUCLEOTIDE SEQUENCE [LARGE SCALE GENOMIC DNA]</scope>
    <source>
        <strain evidence="2">MT8872</strain>
    </source>
</reference>
<keyword evidence="1" id="KW-1133">Transmembrane helix</keyword>
<feature type="transmembrane region" description="Helical" evidence="1">
    <location>
        <begin position="12"/>
        <end position="30"/>
    </location>
</feature>
<evidence type="ECO:0000313" key="3">
    <source>
        <dbReference type="WBParaSite" id="Pan_g13466.t1"/>
    </source>
</evidence>
<organism evidence="2 3">
    <name type="scientific">Panagrellus redivivus</name>
    <name type="common">Microworm</name>
    <dbReference type="NCBI Taxonomy" id="6233"/>
    <lineage>
        <taxon>Eukaryota</taxon>
        <taxon>Metazoa</taxon>
        <taxon>Ecdysozoa</taxon>
        <taxon>Nematoda</taxon>
        <taxon>Chromadorea</taxon>
        <taxon>Rhabditida</taxon>
        <taxon>Tylenchina</taxon>
        <taxon>Panagrolaimomorpha</taxon>
        <taxon>Panagrolaimoidea</taxon>
        <taxon>Panagrolaimidae</taxon>
        <taxon>Panagrellus</taxon>
    </lineage>
</organism>
<protein>
    <submittedName>
        <fullName evidence="3">G_PROTEIN_RECEP_F1_2 domain-containing protein</fullName>
    </submittedName>
</protein>
<feature type="transmembrane region" description="Helical" evidence="1">
    <location>
        <begin position="165"/>
        <end position="185"/>
    </location>
</feature>
<keyword evidence="1" id="KW-0812">Transmembrane</keyword>
<sequence>MAWYTTKIINYTFLYLCTIIEFSSLCYLFYALSRRNSPIRQAYFIISILGYIIDFTTKLSAIITYEGKFKSVILWHDVFLFGIITFVLSLNRYTAIAYWKDHSRFWSFWPTCAWCVFLLAYPVIVDIGFLASDPNGFFCLPNHPFRVANENCPNVYIRIGFRQCASSVITMIGSLILNALTIMKIRKTSAPQIATKLFIQSCVSNAIFTVFVITLVFNCLMWIHADTADQMLKQVNNMICNLSNYIRQSVNMIWLVVITRSVIRTSKHIVVSTTVTSSTTK</sequence>
<dbReference type="Proteomes" id="UP000492821">
    <property type="component" value="Unassembled WGS sequence"/>
</dbReference>
<keyword evidence="2" id="KW-1185">Reference proteome</keyword>
<accession>A0A7E4ZRN5</accession>
<feature type="transmembrane region" description="Helical" evidence="1">
    <location>
        <begin position="73"/>
        <end position="93"/>
    </location>
</feature>
<feature type="transmembrane region" description="Helical" evidence="1">
    <location>
        <begin position="42"/>
        <end position="61"/>
    </location>
</feature>
<keyword evidence="1" id="KW-0472">Membrane</keyword>
<evidence type="ECO:0000256" key="1">
    <source>
        <dbReference type="SAM" id="Phobius"/>
    </source>
</evidence>